<dbReference type="GO" id="GO:0004222">
    <property type="term" value="F:metalloendopeptidase activity"/>
    <property type="evidence" value="ECO:0007669"/>
    <property type="project" value="TreeGrafter"/>
</dbReference>
<dbReference type="InterPro" id="IPR011055">
    <property type="entry name" value="Dup_hybrid_motif"/>
</dbReference>
<dbReference type="AlphaFoldDB" id="A0A839RHE0"/>
<comment type="caution">
    <text evidence="3">The sequence shown here is derived from an EMBL/GenBank/DDBJ whole genome shotgun (WGS) entry which is preliminary data.</text>
</comment>
<dbReference type="Proteomes" id="UP000567922">
    <property type="component" value="Unassembled WGS sequence"/>
</dbReference>
<keyword evidence="3" id="KW-0378">Hydrolase</keyword>
<gene>
    <name evidence="3" type="ORF">FHU29_000133</name>
</gene>
<evidence type="ECO:0000259" key="2">
    <source>
        <dbReference type="Pfam" id="PF01551"/>
    </source>
</evidence>
<feature type="compositionally biased region" description="Low complexity" evidence="1">
    <location>
        <begin position="115"/>
        <end position="139"/>
    </location>
</feature>
<protein>
    <submittedName>
        <fullName evidence="3">Murein DD-endopeptidase MepM/ murein hydrolase activator NlpD</fullName>
    </submittedName>
</protein>
<dbReference type="Pfam" id="PF01551">
    <property type="entry name" value="Peptidase_M23"/>
    <property type="match status" value="1"/>
</dbReference>
<dbReference type="PANTHER" id="PTHR21666:SF270">
    <property type="entry name" value="MUREIN HYDROLASE ACTIVATOR ENVC"/>
    <property type="match status" value="1"/>
</dbReference>
<dbReference type="EMBL" id="JACHWS010000001">
    <property type="protein sequence ID" value="MBB3035699.1"/>
    <property type="molecule type" value="Genomic_DNA"/>
</dbReference>
<dbReference type="Gene3D" id="2.70.70.10">
    <property type="entry name" value="Glucose Permease (Domain IIA)"/>
    <property type="match status" value="1"/>
</dbReference>
<dbReference type="CDD" id="cd12797">
    <property type="entry name" value="M23_peptidase"/>
    <property type="match status" value="1"/>
</dbReference>
<reference evidence="3 4" key="1">
    <citation type="submission" date="2020-08" db="EMBL/GenBank/DDBJ databases">
        <title>Sequencing the genomes of 1000 actinobacteria strains.</title>
        <authorList>
            <person name="Klenk H.-P."/>
        </authorList>
    </citation>
    <scope>NUCLEOTIDE SEQUENCE [LARGE SCALE GENOMIC DNA]</scope>
    <source>
        <strain evidence="3 4">DSM 45258</strain>
    </source>
</reference>
<feature type="region of interest" description="Disordered" evidence="1">
    <location>
        <begin position="81"/>
        <end position="142"/>
    </location>
</feature>
<evidence type="ECO:0000313" key="4">
    <source>
        <dbReference type="Proteomes" id="UP000567922"/>
    </source>
</evidence>
<accession>A0A839RHE0</accession>
<dbReference type="PANTHER" id="PTHR21666">
    <property type="entry name" value="PEPTIDASE-RELATED"/>
    <property type="match status" value="1"/>
</dbReference>
<dbReference type="RefSeq" id="WP_232322978.1">
    <property type="nucleotide sequence ID" value="NZ_BDDI01000009.1"/>
</dbReference>
<keyword evidence="4" id="KW-1185">Reference proteome</keyword>
<feature type="domain" description="M23ase beta-sheet core" evidence="2">
    <location>
        <begin position="175"/>
        <end position="271"/>
    </location>
</feature>
<dbReference type="InterPro" id="IPR016047">
    <property type="entry name" value="M23ase_b-sheet_dom"/>
</dbReference>
<organism evidence="3 4">
    <name type="scientific">Hoyosella altamirensis</name>
    <dbReference type="NCBI Taxonomy" id="616997"/>
    <lineage>
        <taxon>Bacteria</taxon>
        <taxon>Bacillati</taxon>
        <taxon>Actinomycetota</taxon>
        <taxon>Actinomycetes</taxon>
        <taxon>Mycobacteriales</taxon>
        <taxon>Hoyosellaceae</taxon>
        <taxon>Hoyosella</taxon>
    </lineage>
</organism>
<dbReference type="InterPro" id="IPR050570">
    <property type="entry name" value="Cell_wall_metabolism_enzyme"/>
</dbReference>
<name>A0A839RHE0_9ACTN</name>
<evidence type="ECO:0000313" key="3">
    <source>
        <dbReference type="EMBL" id="MBB3035699.1"/>
    </source>
</evidence>
<evidence type="ECO:0000256" key="1">
    <source>
        <dbReference type="SAM" id="MobiDB-lite"/>
    </source>
</evidence>
<feature type="region of interest" description="Disordered" evidence="1">
    <location>
        <begin position="1"/>
        <end position="32"/>
    </location>
</feature>
<proteinExistence type="predicted"/>
<dbReference type="SUPFAM" id="SSF51261">
    <property type="entry name" value="Duplicated hybrid motif"/>
    <property type="match status" value="1"/>
</dbReference>
<sequence>MAGKSTDGSKVVAAAESGSTSQRPAKSGKSAAIARTFGKARARIPDSALTVLVAVASTIVAGTLAAQVSAGSSTDAAEARAAVAEVPRHDVSTAGAQSPLQQAAVTPELPEQQQTTNPTDEPAAEAAATPNEPAGAPAADPLGSIALPESVARPFAIGPTYGGIVTSDFGPRWGQFHYGLDIAAPLGAAVLAVTDGVVLESGPAQGFGLWVRVTQDDGTIGVYGHVDRSLVTAGQHVKAGEMIATVGSRGHSTGPHLHYEVRKTDGTPMSPRHWLALRGVWLN</sequence>
<feature type="compositionally biased region" description="Polar residues" evidence="1">
    <location>
        <begin position="94"/>
        <end position="104"/>
    </location>
</feature>